<dbReference type="Proteomes" id="UP000184096">
    <property type="component" value="Chromosome I"/>
</dbReference>
<feature type="domain" description="Antitoxin-like ribbon-helix-helix" evidence="1">
    <location>
        <begin position="31"/>
        <end position="63"/>
    </location>
</feature>
<protein>
    <recommendedName>
        <fullName evidence="1">Antitoxin-like ribbon-helix-helix domain-containing protein</fullName>
    </recommendedName>
</protein>
<dbReference type="AlphaFoldDB" id="A0A1M7T653"/>
<evidence type="ECO:0000313" key="3">
    <source>
        <dbReference type="EMBL" id="SHN80922.1"/>
    </source>
</evidence>
<sequence length="71" mass="7852">MGRKPKTTGPRARDPGAFKSVLVRINADGWRALKMLAIENDATLNALAVEAFNDLLKKHGKRQLVENPLLD</sequence>
<reference evidence="2" key="1">
    <citation type="submission" date="2016-11" db="EMBL/GenBank/DDBJ databases">
        <authorList>
            <person name="Jaros S."/>
            <person name="Januszkiewicz K."/>
            <person name="Wedrychowicz H."/>
        </authorList>
    </citation>
    <scope>NUCLEOTIDE SEQUENCE [LARGE SCALE GENOMIC DNA]</scope>
    <source>
        <strain evidence="2">GAS401</strain>
    </source>
</reference>
<evidence type="ECO:0000313" key="2">
    <source>
        <dbReference type="EMBL" id="SHN66213.1"/>
    </source>
</evidence>
<evidence type="ECO:0000259" key="1">
    <source>
        <dbReference type="Pfam" id="PF20605"/>
    </source>
</evidence>
<gene>
    <name evidence="2" type="ORF">SAMN05444170_0874</name>
    <name evidence="3" type="ORF">SAMN05444170_4547</name>
</gene>
<dbReference type="Pfam" id="PF20605">
    <property type="entry name" value="Antitox_RHH"/>
    <property type="match status" value="1"/>
</dbReference>
<dbReference type="EMBL" id="LT670849">
    <property type="protein sequence ID" value="SHN66213.1"/>
    <property type="molecule type" value="Genomic_DNA"/>
</dbReference>
<keyword evidence="4" id="KW-1185">Reference proteome</keyword>
<accession>A0A1M7T653</accession>
<evidence type="ECO:0000313" key="4">
    <source>
        <dbReference type="Proteomes" id="UP000184096"/>
    </source>
</evidence>
<reference evidence="4" key="2">
    <citation type="submission" date="2016-11" db="EMBL/GenBank/DDBJ databases">
        <authorList>
            <person name="Varghese N."/>
            <person name="Submissions S."/>
        </authorList>
    </citation>
    <scope>NUCLEOTIDE SEQUENCE [LARGE SCALE GENOMIC DNA]</scope>
    <source>
        <strain evidence="4">GAS401</strain>
    </source>
</reference>
<name>A0A1M7T653_9BRAD</name>
<dbReference type="EMBL" id="LT670849">
    <property type="protein sequence ID" value="SHN80922.1"/>
    <property type="molecule type" value="Genomic_DNA"/>
</dbReference>
<dbReference type="InterPro" id="IPR046765">
    <property type="entry name" value="Antitox_RHH"/>
</dbReference>
<dbReference type="OrthoDB" id="8241630at2"/>
<organism evidence="2 4">
    <name type="scientific">Bradyrhizobium erythrophlei</name>
    <dbReference type="NCBI Taxonomy" id="1437360"/>
    <lineage>
        <taxon>Bacteria</taxon>
        <taxon>Pseudomonadati</taxon>
        <taxon>Pseudomonadota</taxon>
        <taxon>Alphaproteobacteria</taxon>
        <taxon>Hyphomicrobiales</taxon>
        <taxon>Nitrobacteraceae</taxon>
        <taxon>Bradyrhizobium</taxon>
    </lineage>
</organism>
<proteinExistence type="predicted"/>